<dbReference type="GeneID" id="110793570"/>
<dbReference type="RefSeq" id="XP_021854149.2">
    <property type="nucleotide sequence ID" value="XM_021998457.2"/>
</dbReference>
<reference evidence="4" key="1">
    <citation type="journal article" date="2021" name="Nat. Commun.">
        <title>Genomic analyses provide insights into spinach domestication and the genetic basis of agronomic traits.</title>
        <authorList>
            <person name="Cai X."/>
            <person name="Sun X."/>
            <person name="Xu C."/>
            <person name="Sun H."/>
            <person name="Wang X."/>
            <person name="Ge C."/>
            <person name="Zhang Z."/>
            <person name="Wang Q."/>
            <person name="Fei Z."/>
            <person name="Jiao C."/>
            <person name="Wang Q."/>
        </authorList>
    </citation>
    <scope>NUCLEOTIDE SEQUENCE [LARGE SCALE GENOMIC DNA]</scope>
    <source>
        <strain evidence="4">cv. Varoflay</strain>
    </source>
</reference>
<organism evidence="4 5">
    <name type="scientific">Spinacia oleracea</name>
    <name type="common">Spinach</name>
    <dbReference type="NCBI Taxonomy" id="3562"/>
    <lineage>
        <taxon>Eukaryota</taxon>
        <taxon>Viridiplantae</taxon>
        <taxon>Streptophyta</taxon>
        <taxon>Embryophyta</taxon>
        <taxon>Tracheophyta</taxon>
        <taxon>Spermatophyta</taxon>
        <taxon>Magnoliopsida</taxon>
        <taxon>eudicotyledons</taxon>
        <taxon>Gunneridae</taxon>
        <taxon>Pentapetalae</taxon>
        <taxon>Caryophyllales</taxon>
        <taxon>Chenopodiaceae</taxon>
        <taxon>Chenopodioideae</taxon>
        <taxon>Anserineae</taxon>
        <taxon>Spinacia</taxon>
    </lineage>
</organism>
<proteinExistence type="predicted"/>
<reference evidence="5" key="2">
    <citation type="submission" date="2025-08" db="UniProtKB">
        <authorList>
            <consortium name="RefSeq"/>
        </authorList>
    </citation>
    <scope>IDENTIFICATION</scope>
    <source>
        <tissue evidence="5">Leaf</tissue>
    </source>
</reference>
<dbReference type="AlphaFoldDB" id="A0A9R0ITT9"/>
<dbReference type="InterPro" id="IPR011009">
    <property type="entry name" value="Kinase-like_dom_sf"/>
</dbReference>
<dbReference type="PROSITE" id="PS50011">
    <property type="entry name" value="PROTEIN_KINASE_DOM"/>
    <property type="match status" value="2"/>
</dbReference>
<sequence length="356" mass="40785">MGCCWEIDTLAAVYDINPLSTLDKFVDQDCLEWADRVHIALKLALFLTYLHSFEPCHLVCDLCAAHVVLDQEKNPILYDLSMLVGGVLDKKSLLHDRLVFHDNTDPLVLTSGVWSKNSDVFSYGVILLELVRAENFEKTENGVCKFNGTTWHNYKNRSVFPLQKSATLIDTKFIGQYHHNSYDTFKVVKLGVRCIDCVVYDRPSMDKVVDILKSLFLVSINQVGIVPIRGRFLGELSFDELSVITNDFSTKNFIGETLYGRLYIGNILEGWKGFEAQQVTVKIWDDSTYRRISHKDNVHRMKDEMAFLRHPRSLSQPCLPRLFGYCYENKKLGVVYKLKTVGTLKDFLSKGNLLFT</sequence>
<keyword evidence="2" id="KW-1003">Cell membrane</keyword>
<evidence type="ECO:0000256" key="2">
    <source>
        <dbReference type="ARBA" id="ARBA00022475"/>
    </source>
</evidence>
<protein>
    <submittedName>
        <fullName evidence="5">Probable serine/threonine-protein kinase PBL2</fullName>
    </submittedName>
</protein>
<dbReference type="PANTHER" id="PTHR45621">
    <property type="entry name" value="OS01G0588500 PROTEIN-RELATED"/>
    <property type="match status" value="1"/>
</dbReference>
<comment type="subcellular location">
    <subcellularLocation>
        <location evidence="1">Cell membrane</location>
    </subcellularLocation>
</comment>
<feature type="domain" description="Protein kinase" evidence="3">
    <location>
        <begin position="1"/>
        <end position="217"/>
    </location>
</feature>
<dbReference type="Proteomes" id="UP000813463">
    <property type="component" value="Chromosome 4"/>
</dbReference>
<dbReference type="Gene3D" id="1.10.510.10">
    <property type="entry name" value="Transferase(Phosphotransferase) domain 1"/>
    <property type="match status" value="1"/>
</dbReference>
<feature type="domain" description="Protein kinase" evidence="3">
    <location>
        <begin position="248"/>
        <end position="356"/>
    </location>
</feature>
<dbReference type="SUPFAM" id="SSF56112">
    <property type="entry name" value="Protein kinase-like (PK-like)"/>
    <property type="match status" value="2"/>
</dbReference>
<evidence type="ECO:0000313" key="5">
    <source>
        <dbReference type="RefSeq" id="XP_021854149.2"/>
    </source>
</evidence>
<dbReference type="GO" id="GO:0005524">
    <property type="term" value="F:ATP binding"/>
    <property type="evidence" value="ECO:0007669"/>
    <property type="project" value="InterPro"/>
</dbReference>
<dbReference type="Pfam" id="PF07714">
    <property type="entry name" value="PK_Tyr_Ser-Thr"/>
    <property type="match status" value="1"/>
</dbReference>
<gene>
    <name evidence="5" type="primary">LOC110793570</name>
</gene>
<evidence type="ECO:0000256" key="1">
    <source>
        <dbReference type="ARBA" id="ARBA00004236"/>
    </source>
</evidence>
<dbReference type="KEGG" id="soe:110793570"/>
<keyword evidence="5" id="KW-0808">Transferase</keyword>
<dbReference type="InterPro" id="IPR000719">
    <property type="entry name" value="Prot_kinase_dom"/>
</dbReference>
<evidence type="ECO:0000259" key="3">
    <source>
        <dbReference type="PROSITE" id="PS50011"/>
    </source>
</evidence>
<dbReference type="GO" id="GO:0004672">
    <property type="term" value="F:protein kinase activity"/>
    <property type="evidence" value="ECO:0007669"/>
    <property type="project" value="InterPro"/>
</dbReference>
<dbReference type="GO" id="GO:0005886">
    <property type="term" value="C:plasma membrane"/>
    <property type="evidence" value="ECO:0007669"/>
    <property type="project" value="UniProtKB-SubCell"/>
</dbReference>
<evidence type="ECO:0000313" key="4">
    <source>
        <dbReference type="Proteomes" id="UP000813463"/>
    </source>
</evidence>
<keyword evidence="2" id="KW-0472">Membrane</keyword>
<keyword evidence="4" id="KW-1185">Reference proteome</keyword>
<accession>A0A9R0ITT9</accession>
<keyword evidence="5" id="KW-0418">Kinase</keyword>
<dbReference type="Gene3D" id="3.30.200.20">
    <property type="entry name" value="Phosphorylase Kinase, domain 1"/>
    <property type="match status" value="1"/>
</dbReference>
<dbReference type="InterPro" id="IPR050823">
    <property type="entry name" value="Plant_Ser_Thr_Prot_Kinase"/>
</dbReference>
<dbReference type="InterPro" id="IPR001245">
    <property type="entry name" value="Ser-Thr/Tyr_kinase_cat_dom"/>
</dbReference>
<name>A0A9R0ITT9_SPIOL</name>